<dbReference type="Gene3D" id="1.10.510.10">
    <property type="entry name" value="Transferase(Phosphotransferase) domain 1"/>
    <property type="match status" value="1"/>
</dbReference>
<keyword evidence="10" id="KW-1185">Reference proteome</keyword>
<keyword evidence="5 6" id="KW-0067">ATP-binding</keyword>
<dbReference type="Proteomes" id="UP000266188">
    <property type="component" value="Unassembled WGS sequence"/>
</dbReference>
<proteinExistence type="predicted"/>
<feature type="compositionally biased region" description="Low complexity" evidence="7">
    <location>
        <begin position="81"/>
        <end position="108"/>
    </location>
</feature>
<feature type="compositionally biased region" description="Polar residues" evidence="7">
    <location>
        <begin position="128"/>
        <end position="138"/>
    </location>
</feature>
<keyword evidence="2" id="KW-0808">Transferase</keyword>
<dbReference type="InterPro" id="IPR017441">
    <property type="entry name" value="Protein_kinase_ATP_BS"/>
</dbReference>
<feature type="region of interest" description="Disordered" evidence="7">
    <location>
        <begin position="1"/>
        <end position="207"/>
    </location>
</feature>
<evidence type="ECO:0000256" key="1">
    <source>
        <dbReference type="ARBA" id="ARBA00022527"/>
    </source>
</evidence>
<feature type="compositionally biased region" description="Polar residues" evidence="7">
    <location>
        <begin position="170"/>
        <end position="199"/>
    </location>
</feature>
<accession>A0A3A2ZPV5</accession>
<name>A0A3A2ZPV5_9EURO</name>
<dbReference type="InterPro" id="IPR008271">
    <property type="entry name" value="Ser/Thr_kinase_AS"/>
</dbReference>
<evidence type="ECO:0000256" key="3">
    <source>
        <dbReference type="ARBA" id="ARBA00022741"/>
    </source>
</evidence>
<evidence type="ECO:0000256" key="2">
    <source>
        <dbReference type="ARBA" id="ARBA00022679"/>
    </source>
</evidence>
<dbReference type="OrthoDB" id="4062651at2759"/>
<dbReference type="SMART" id="SM00220">
    <property type="entry name" value="S_TKc"/>
    <property type="match status" value="1"/>
</dbReference>
<comment type="caution">
    <text evidence="9">The sequence shown here is derived from an EMBL/GenBank/DDBJ whole genome shotgun (WGS) entry which is preliminary data.</text>
</comment>
<dbReference type="EMBL" id="MVGC01000061">
    <property type="protein sequence ID" value="RJE24996.1"/>
    <property type="molecule type" value="Genomic_DNA"/>
</dbReference>
<evidence type="ECO:0000256" key="7">
    <source>
        <dbReference type="SAM" id="MobiDB-lite"/>
    </source>
</evidence>
<keyword evidence="3 6" id="KW-0547">Nucleotide-binding</keyword>
<reference evidence="10" key="1">
    <citation type="submission" date="2017-02" db="EMBL/GenBank/DDBJ databases">
        <authorList>
            <person name="Tafer H."/>
            <person name="Lopandic K."/>
        </authorList>
    </citation>
    <scope>NUCLEOTIDE SEQUENCE [LARGE SCALE GENOMIC DNA]</scope>
    <source>
        <strain evidence="10">CBS 366.77</strain>
    </source>
</reference>
<dbReference type="GO" id="GO:0005634">
    <property type="term" value="C:nucleus"/>
    <property type="evidence" value="ECO:0007669"/>
    <property type="project" value="TreeGrafter"/>
</dbReference>
<feature type="domain" description="Protein kinase" evidence="8">
    <location>
        <begin position="292"/>
        <end position="589"/>
    </location>
</feature>
<dbReference type="PROSITE" id="PS00107">
    <property type="entry name" value="PROTEIN_KINASE_ATP"/>
    <property type="match status" value="1"/>
</dbReference>
<evidence type="ECO:0000256" key="5">
    <source>
        <dbReference type="ARBA" id="ARBA00022840"/>
    </source>
</evidence>
<evidence type="ECO:0000256" key="4">
    <source>
        <dbReference type="ARBA" id="ARBA00022777"/>
    </source>
</evidence>
<feature type="compositionally biased region" description="Low complexity" evidence="7">
    <location>
        <begin position="139"/>
        <end position="160"/>
    </location>
</feature>
<dbReference type="CDD" id="cd13994">
    <property type="entry name" value="STKc_HAL4_like"/>
    <property type="match status" value="1"/>
</dbReference>
<keyword evidence="4 9" id="KW-0418">Kinase</keyword>
<dbReference type="Pfam" id="PF00069">
    <property type="entry name" value="Pkinase"/>
    <property type="match status" value="1"/>
</dbReference>
<feature type="binding site" evidence="6">
    <location>
        <position position="323"/>
    </location>
    <ligand>
        <name>ATP</name>
        <dbReference type="ChEBI" id="CHEBI:30616"/>
    </ligand>
</feature>
<dbReference type="InterPro" id="IPR011009">
    <property type="entry name" value="Kinase-like_dom_sf"/>
</dbReference>
<evidence type="ECO:0000313" key="9">
    <source>
        <dbReference type="EMBL" id="RJE24996.1"/>
    </source>
</evidence>
<dbReference type="InterPro" id="IPR000719">
    <property type="entry name" value="Prot_kinase_dom"/>
</dbReference>
<dbReference type="PROSITE" id="PS50011">
    <property type="entry name" value="PROTEIN_KINASE_DOM"/>
    <property type="match status" value="1"/>
</dbReference>
<protein>
    <submittedName>
        <fullName evidence="9">Serine threonine protein kinase</fullName>
    </submittedName>
</protein>
<dbReference type="STRING" id="2070753.A0A3A2ZPV5"/>
<evidence type="ECO:0000256" key="6">
    <source>
        <dbReference type="PROSITE-ProRule" id="PRU10141"/>
    </source>
</evidence>
<organism evidence="9 10">
    <name type="scientific">Aspergillus sclerotialis</name>
    <dbReference type="NCBI Taxonomy" id="2070753"/>
    <lineage>
        <taxon>Eukaryota</taxon>
        <taxon>Fungi</taxon>
        <taxon>Dikarya</taxon>
        <taxon>Ascomycota</taxon>
        <taxon>Pezizomycotina</taxon>
        <taxon>Eurotiomycetes</taxon>
        <taxon>Eurotiomycetidae</taxon>
        <taxon>Eurotiales</taxon>
        <taxon>Aspergillaceae</taxon>
        <taxon>Aspergillus</taxon>
        <taxon>Aspergillus subgen. Polypaecilum</taxon>
    </lineage>
</organism>
<dbReference type="GO" id="GO:0004674">
    <property type="term" value="F:protein serine/threonine kinase activity"/>
    <property type="evidence" value="ECO:0007669"/>
    <property type="project" value="UniProtKB-KW"/>
</dbReference>
<dbReference type="PANTHER" id="PTHR24345">
    <property type="entry name" value="SERINE/THREONINE-PROTEIN KINASE PLK"/>
    <property type="match status" value="1"/>
</dbReference>
<evidence type="ECO:0000259" key="8">
    <source>
        <dbReference type="PROSITE" id="PS50011"/>
    </source>
</evidence>
<dbReference type="PROSITE" id="PS00108">
    <property type="entry name" value="PROTEIN_KINASE_ST"/>
    <property type="match status" value="1"/>
</dbReference>
<dbReference type="GO" id="GO:0005524">
    <property type="term" value="F:ATP binding"/>
    <property type="evidence" value="ECO:0007669"/>
    <property type="project" value="UniProtKB-UniRule"/>
</dbReference>
<evidence type="ECO:0000313" key="10">
    <source>
        <dbReference type="Proteomes" id="UP000266188"/>
    </source>
</evidence>
<dbReference type="AlphaFoldDB" id="A0A3A2ZPV5"/>
<sequence>MSQHATIPSYKAETSREEQCRGATSRPTLRGPGLLIPSKDVAHSKQWPQATSEDDEVSPKAESVAPNDGRSYISNQTTLNTTSTFSSASYPSSPTSMQPPVSSTSSAAESRRTPLKLTSDSFKAFFRRSSSNAADQTDASAPSSSPNTPINPNPSISNTSFAPPPLVTSDLGSGISTAASSPITPDTNLPHSHGATPSSDGYRLQPRSATGLDFRDTVLSNIHTPEQDSVSRMRSSSLTNLQVQGSWPGFSIPASAGVGLKARRLSTSVPDNLVVDTCNLYDEYASASLIPGRRGKLIGKGATATVKIMYKKGAPKDVRYAVKEFRKRSKSEDEQEYERKVKSEYTIAKSLDHPNIVKTFCLCTHSGRWNHVMEYCSHGELFSLVKKNYFQQKDNLCLFKQLVQGVAYLHRNGIAHRDIKLENLLLSNEGYLKITDFGVSEVFSGLHPGLRSTNGECGKELGEIRKCAPGICGSLPYIAPEVLAKKGEYDPRALDTWACAIACLGLLFRGAPWYSADSKDANYARFMRGWDRFIASKPDGLITDTEYPLCGVIFNHIPKLSLRRLILKMLHPDPAKRISMEDVITERCFRTIECCCLEPRPANVAGNGKAPKIPVLAHNHFPPEKKKLFQRL</sequence>
<gene>
    <name evidence="9" type="ORF">PHISCL_02647</name>
</gene>
<dbReference type="SUPFAM" id="SSF56112">
    <property type="entry name" value="Protein kinase-like (PK-like)"/>
    <property type="match status" value="1"/>
</dbReference>
<dbReference type="PANTHER" id="PTHR24345:SF0">
    <property type="entry name" value="CELL CYCLE SERINE_THREONINE-PROTEIN KINASE CDC5_MSD2"/>
    <property type="match status" value="1"/>
</dbReference>
<keyword evidence="1" id="KW-0723">Serine/threonine-protein kinase</keyword>